<reference evidence="1" key="1">
    <citation type="submission" date="2022-06" db="EMBL/GenBank/DDBJ databases">
        <title>Novel species in genus nocardia.</title>
        <authorList>
            <person name="Li F."/>
        </authorList>
    </citation>
    <scope>NUCLEOTIDE SEQUENCE</scope>
    <source>
        <strain evidence="1">CDC141</strain>
    </source>
</reference>
<organism evidence="1 2">
    <name type="scientific">Nocardia pulmonis</name>
    <dbReference type="NCBI Taxonomy" id="2951408"/>
    <lineage>
        <taxon>Bacteria</taxon>
        <taxon>Bacillati</taxon>
        <taxon>Actinomycetota</taxon>
        <taxon>Actinomycetes</taxon>
        <taxon>Mycobacteriales</taxon>
        <taxon>Nocardiaceae</taxon>
        <taxon>Nocardia</taxon>
    </lineage>
</organism>
<dbReference type="AlphaFoldDB" id="A0A9X2J000"/>
<name>A0A9X2J000_9NOCA</name>
<proteinExistence type="predicted"/>
<evidence type="ECO:0000313" key="1">
    <source>
        <dbReference type="EMBL" id="MCM6778657.1"/>
    </source>
</evidence>
<dbReference type="EMBL" id="JAMRXG010000025">
    <property type="protein sequence ID" value="MCM6778657.1"/>
    <property type="molecule type" value="Genomic_DNA"/>
</dbReference>
<dbReference type="RefSeq" id="WP_251918165.1">
    <property type="nucleotide sequence ID" value="NZ_JAMRXG010000025.1"/>
</dbReference>
<keyword evidence="2" id="KW-1185">Reference proteome</keyword>
<accession>A0A9X2J000</accession>
<comment type="caution">
    <text evidence="1">The sequence shown here is derived from an EMBL/GenBank/DDBJ whole genome shotgun (WGS) entry which is preliminary data.</text>
</comment>
<gene>
    <name evidence="1" type="ORF">NDR86_34760</name>
</gene>
<evidence type="ECO:0000313" key="2">
    <source>
        <dbReference type="Proteomes" id="UP001139157"/>
    </source>
</evidence>
<dbReference type="Proteomes" id="UP001139157">
    <property type="component" value="Unassembled WGS sequence"/>
</dbReference>
<sequence length="373" mass="40589">MQPERRIHFVGSLPAQLDSPEKAMAFAVDTAGEFLDGMVPGGEADPYRARWYVRPIIDRFGSIPALARVRRGDWSTLRSRDTFRLRAGRSLAEADLDAALGYAQEAARAGDALVDMRRTDPGLRLQVGIPTPFVIGFIAFEARMLVWRRGSVGRSDRAFPYYRPIVDATVREIVRIHEALRDNVVFQLELPAETLLCAGTPTGLRQGPATVAGRAIARLVARAPYDSRFGVHLCYGSLDDKPVVSPRSTAPVVALANAIARYWPAGRHLDFVHLPIGDGKQAPVRPRYYAPLARLELPAATRVIAGLAHPTQPLEQARQGLAAAESAYGGLLDVAAPCGLGRYKTIDRARSAVAHAVALAETDSSPTKDDSWK</sequence>
<protein>
    <submittedName>
        <fullName evidence="1">Uncharacterized protein</fullName>
    </submittedName>
</protein>